<dbReference type="Gene3D" id="3.40.50.300">
    <property type="entry name" value="P-loop containing nucleotide triphosphate hydrolases"/>
    <property type="match status" value="2"/>
</dbReference>
<dbReference type="PANTHER" id="PTHR10903:SF170">
    <property type="entry name" value="GTPASE IMAP FAMILY MEMBER 7"/>
    <property type="match status" value="1"/>
</dbReference>
<dbReference type="FunFam" id="3.40.50.300:FF:003498">
    <property type="entry name" value="Si:dkey-73p2.2"/>
    <property type="match status" value="1"/>
</dbReference>
<dbReference type="EMBL" id="JAYKXH010000002">
    <property type="protein sequence ID" value="KAK7175466.1"/>
    <property type="molecule type" value="Genomic_DNA"/>
</dbReference>
<evidence type="ECO:0000256" key="2">
    <source>
        <dbReference type="ARBA" id="ARBA00022741"/>
    </source>
</evidence>
<proteinExistence type="inferred from homology"/>
<gene>
    <name evidence="6" type="ORF">R3I93_002391</name>
</gene>
<evidence type="ECO:0000256" key="1">
    <source>
        <dbReference type="ARBA" id="ARBA00008535"/>
    </source>
</evidence>
<keyword evidence="3" id="KW-0342">GTP-binding</keyword>
<evidence type="ECO:0000256" key="4">
    <source>
        <dbReference type="SAM" id="MobiDB-lite"/>
    </source>
</evidence>
<dbReference type="InterPro" id="IPR027417">
    <property type="entry name" value="P-loop_NTPase"/>
</dbReference>
<dbReference type="SUPFAM" id="SSF52540">
    <property type="entry name" value="P-loop containing nucleoside triphosphate hydrolases"/>
    <property type="match status" value="1"/>
</dbReference>
<dbReference type="InterPro" id="IPR006703">
    <property type="entry name" value="G_AIG1"/>
</dbReference>
<evidence type="ECO:0000313" key="7">
    <source>
        <dbReference type="Proteomes" id="UP001364617"/>
    </source>
</evidence>
<feature type="region of interest" description="Disordered" evidence="4">
    <location>
        <begin position="1"/>
        <end position="21"/>
    </location>
</feature>
<feature type="domain" description="AIG1-type G" evidence="5">
    <location>
        <begin position="234"/>
        <end position="386"/>
    </location>
</feature>
<evidence type="ECO:0000256" key="3">
    <source>
        <dbReference type="ARBA" id="ARBA00023134"/>
    </source>
</evidence>
<feature type="domain" description="AIG1-type G" evidence="5">
    <location>
        <begin position="25"/>
        <end position="164"/>
    </location>
</feature>
<dbReference type="GO" id="GO:0005525">
    <property type="term" value="F:GTP binding"/>
    <property type="evidence" value="ECO:0007669"/>
    <property type="project" value="UniProtKB-KW"/>
</dbReference>
<evidence type="ECO:0000259" key="5">
    <source>
        <dbReference type="Pfam" id="PF04548"/>
    </source>
</evidence>
<keyword evidence="7" id="KW-1185">Reference proteome</keyword>
<protein>
    <recommendedName>
        <fullName evidence="5">AIG1-type G domain-containing protein</fullName>
    </recommendedName>
</protein>
<evidence type="ECO:0000313" key="6">
    <source>
        <dbReference type="EMBL" id="KAK7175466.1"/>
    </source>
</evidence>
<comment type="caution">
    <text evidence="6">The sequence shown here is derived from an EMBL/GenBank/DDBJ whole genome shotgun (WGS) entry which is preliminary data.</text>
</comment>
<dbReference type="FunFam" id="3.40.50.300:FF:002895">
    <property type="entry name" value="Si:dkeyp-52c3.7"/>
    <property type="match status" value="1"/>
</dbReference>
<keyword evidence="2" id="KW-0547">Nucleotide-binding</keyword>
<comment type="similarity">
    <text evidence="1">Belongs to the TRAFAC class TrmE-Era-EngA-EngB-Septin-like GTPase superfamily. AIG1/Toc34/Toc159-like paraseptin GTPase family. IAN subfamily.</text>
</comment>
<dbReference type="Proteomes" id="UP001364617">
    <property type="component" value="Unassembled WGS sequence"/>
</dbReference>
<dbReference type="Pfam" id="PF04548">
    <property type="entry name" value="AIG1"/>
    <property type="match status" value="2"/>
</dbReference>
<organism evidence="6 7">
    <name type="scientific">Phoxinus phoxinus</name>
    <name type="common">Eurasian minnow</name>
    <dbReference type="NCBI Taxonomy" id="58324"/>
    <lineage>
        <taxon>Eukaryota</taxon>
        <taxon>Metazoa</taxon>
        <taxon>Chordata</taxon>
        <taxon>Craniata</taxon>
        <taxon>Vertebrata</taxon>
        <taxon>Euteleostomi</taxon>
        <taxon>Actinopterygii</taxon>
        <taxon>Neopterygii</taxon>
        <taxon>Teleostei</taxon>
        <taxon>Ostariophysi</taxon>
        <taxon>Cypriniformes</taxon>
        <taxon>Leuciscidae</taxon>
        <taxon>Phoxininae</taxon>
        <taxon>Phoxinus</taxon>
    </lineage>
</organism>
<dbReference type="PANTHER" id="PTHR10903">
    <property type="entry name" value="GTPASE, IMAP FAMILY MEMBER-RELATED"/>
    <property type="match status" value="1"/>
</dbReference>
<name>A0AAN9DLH2_9TELE</name>
<reference evidence="6 7" key="1">
    <citation type="submission" date="2024-02" db="EMBL/GenBank/DDBJ databases">
        <title>Chromosome-level genome assembly of the Eurasian Minnow (Phoxinus phoxinus).</title>
        <authorList>
            <person name="Oriowo T.O."/>
            <person name="Martin S."/>
            <person name="Stange M."/>
            <person name="Chrysostomakis Y."/>
            <person name="Brown T."/>
            <person name="Winkler S."/>
            <person name="Kukowka S."/>
            <person name="Myers E.W."/>
            <person name="Bohne A."/>
        </authorList>
    </citation>
    <scope>NUCLEOTIDE SEQUENCE [LARGE SCALE GENOMIC DNA]</scope>
    <source>
        <strain evidence="6">ZFMK-TIS-60720</strain>
        <tissue evidence="6">Whole Organism</tissue>
    </source>
</reference>
<accession>A0AAN9DLH2</accession>
<dbReference type="AlphaFoldDB" id="A0AAN9DLH2"/>
<dbReference type="InterPro" id="IPR045058">
    <property type="entry name" value="GIMA/IAN/Toc"/>
</dbReference>
<sequence length="416" mass="47247">MSTTVIVAHNPPRRRQSKSEPPMMRIVLLGKSVSENSRVGNFLLERAVFDSEAPPDVVERIGGRLKDRHVTVINSPQLLQKHLSLRHITQAVRECVYLSDPGPHVIVLLLKHECSAEDQECVEKVLDCFSEQVYQHTMVLTTQNPTENNDILQKIIQKCCNRHFSLQGSSSPDDLLQTFEDIVQMNDGRHLDCAEASQCFKMKQQATESFSEGEKLNLVVCGSDGTLKSSISELILQQTDRSSAVDLHGRVISVVELPALFNTRLSEEEVMRQTLRCVSLCDPGVHVFLLIIPDASLTDEDKAEMEEIQSIFSSRIKKHIMILIMQNSEHQTAELNEETQSVIERFGGRHHFFGPTTQVSTLMENVEKMLEENSGEIFSTQLFLEDIWRKCEEMKKKIHSLETHLLSQGNEQKNWS</sequence>